<name>A0A172TZQ6_9BACT</name>
<evidence type="ECO:0000313" key="2">
    <source>
        <dbReference type="EMBL" id="ANE52462.1"/>
    </source>
</evidence>
<dbReference type="STRING" id="1492898.SY85_20250"/>
<dbReference type="EMBL" id="CP011390">
    <property type="protein sequence ID" value="ANE52462.1"/>
    <property type="molecule type" value="Genomic_DNA"/>
</dbReference>
<keyword evidence="1" id="KW-0808">Transferase</keyword>
<sequence>MPPLKNKKFDELIVLYDFTLAGGASRPIYNYYKHQQESAGKRMVLLRLFTRRSFLKLWYYGFLSERIIINGLPCFNYWQVLLLCVLKRGVVIYLHEAAPHVEPFAQRHALKFKAFCWMLRNRKVAFVSEWQRHYFLKWTTVPRYKIVYNNINFPYEQKAEKGKITIAMVGYQSRYKNAGFFSKVADEAVNRYLPYEFIWIGGEGGEMSQMYHSPNVRWLGDLEHVMDALNSIDILFFTSYGDTFGLVITEALYKGKKVVSFIENGLAPFVSKLKGCRVYEQFDESLVLELIDQVLKEEVNVKEHRDLVEHLCSMDNFKSRLEELFAMPDE</sequence>
<reference evidence="2 3" key="2">
    <citation type="journal article" date="2016" name="Int. J. Syst. Evol. Microbiol.">
        <title>Flavisolibacter tropicus sp. nov., isolated from tropical soil.</title>
        <authorList>
            <person name="Lee J.J."/>
            <person name="Kang M.S."/>
            <person name="Kim G.S."/>
            <person name="Lee C.S."/>
            <person name="Lim S."/>
            <person name="Lee J."/>
            <person name="Roh S.H."/>
            <person name="Kang H."/>
            <person name="Ha J.M."/>
            <person name="Bae S."/>
            <person name="Jung H.Y."/>
            <person name="Kim M.K."/>
        </authorList>
    </citation>
    <scope>NUCLEOTIDE SEQUENCE [LARGE SCALE GENOMIC DNA]</scope>
    <source>
        <strain evidence="2 3">LCS9</strain>
    </source>
</reference>
<evidence type="ECO:0008006" key="4">
    <source>
        <dbReference type="Google" id="ProtNLM"/>
    </source>
</evidence>
<gene>
    <name evidence="2" type="ORF">SY85_20250</name>
</gene>
<dbReference type="GO" id="GO:0009103">
    <property type="term" value="P:lipopolysaccharide biosynthetic process"/>
    <property type="evidence" value="ECO:0007669"/>
    <property type="project" value="TreeGrafter"/>
</dbReference>
<proteinExistence type="predicted"/>
<dbReference type="Gene3D" id="3.40.50.2000">
    <property type="entry name" value="Glycogen Phosphorylase B"/>
    <property type="match status" value="1"/>
</dbReference>
<protein>
    <recommendedName>
        <fullName evidence="4">Glycosyl transferase family 1 domain-containing protein</fullName>
    </recommendedName>
</protein>
<dbReference type="AlphaFoldDB" id="A0A172TZQ6"/>
<dbReference type="Pfam" id="PF13692">
    <property type="entry name" value="Glyco_trans_1_4"/>
    <property type="match status" value="1"/>
</dbReference>
<dbReference type="SUPFAM" id="SSF53756">
    <property type="entry name" value="UDP-Glycosyltransferase/glycogen phosphorylase"/>
    <property type="match status" value="1"/>
</dbReference>
<accession>A0A172TZQ6</accession>
<dbReference type="PANTHER" id="PTHR46401:SF2">
    <property type="entry name" value="GLYCOSYLTRANSFERASE WBBK-RELATED"/>
    <property type="match status" value="1"/>
</dbReference>
<dbReference type="GO" id="GO:0016757">
    <property type="term" value="F:glycosyltransferase activity"/>
    <property type="evidence" value="ECO:0007669"/>
    <property type="project" value="TreeGrafter"/>
</dbReference>
<organism evidence="2 3">
    <name type="scientific">Flavisolibacter tropicus</name>
    <dbReference type="NCBI Taxonomy" id="1492898"/>
    <lineage>
        <taxon>Bacteria</taxon>
        <taxon>Pseudomonadati</taxon>
        <taxon>Bacteroidota</taxon>
        <taxon>Chitinophagia</taxon>
        <taxon>Chitinophagales</taxon>
        <taxon>Chitinophagaceae</taxon>
        <taxon>Flavisolibacter</taxon>
    </lineage>
</organism>
<reference evidence="3" key="1">
    <citation type="submission" date="2015-01" db="EMBL/GenBank/DDBJ databases">
        <title>Flavisolibacter sp./LCS9/ whole genome sequencing.</title>
        <authorList>
            <person name="Kim M.K."/>
            <person name="Srinivasan S."/>
            <person name="Lee J.-J."/>
        </authorList>
    </citation>
    <scope>NUCLEOTIDE SEQUENCE [LARGE SCALE GENOMIC DNA]</scope>
    <source>
        <strain evidence="3">LCS9</strain>
    </source>
</reference>
<dbReference type="KEGG" id="fla:SY85_20250"/>
<keyword evidence="3" id="KW-1185">Reference proteome</keyword>
<dbReference type="Proteomes" id="UP000077177">
    <property type="component" value="Chromosome"/>
</dbReference>
<evidence type="ECO:0000313" key="3">
    <source>
        <dbReference type="Proteomes" id="UP000077177"/>
    </source>
</evidence>
<evidence type="ECO:0000256" key="1">
    <source>
        <dbReference type="ARBA" id="ARBA00022679"/>
    </source>
</evidence>
<dbReference type="PANTHER" id="PTHR46401">
    <property type="entry name" value="GLYCOSYLTRANSFERASE WBBK-RELATED"/>
    <property type="match status" value="1"/>
</dbReference>